<dbReference type="OrthoDB" id="3243252at2"/>
<dbReference type="STRING" id="679192.HMPREF9013_0990"/>
<organism evidence="1 2">
    <name type="scientific">Bulleidia extructa W1219</name>
    <dbReference type="NCBI Taxonomy" id="679192"/>
    <lineage>
        <taxon>Bacteria</taxon>
        <taxon>Bacillati</taxon>
        <taxon>Bacillota</taxon>
        <taxon>Erysipelotrichia</taxon>
        <taxon>Erysipelotrichales</taxon>
        <taxon>Erysipelotrichaceae</taxon>
        <taxon>Bulleidia</taxon>
    </lineage>
</organism>
<comment type="caution">
    <text evidence="1">The sequence shown here is derived from an EMBL/GenBank/DDBJ whole genome shotgun (WGS) entry which is preliminary data.</text>
</comment>
<name>D2MMK7_9FIRM</name>
<dbReference type="eggNOG" id="COG3677">
    <property type="taxonomic scope" value="Bacteria"/>
</dbReference>
<reference evidence="2" key="1">
    <citation type="submission" date="2009-12" db="EMBL/GenBank/DDBJ databases">
        <title>Sequence of Clostridiales genomosp. BVAB3 str. UPII9-5.</title>
        <authorList>
            <person name="Madupu R."/>
            <person name="Durkin A.S."/>
            <person name="Torralba M."/>
            <person name="Methe B."/>
            <person name="Sutton G.G."/>
            <person name="Strausberg R.L."/>
            <person name="Nelson K.E."/>
        </authorList>
    </citation>
    <scope>NUCLEOTIDE SEQUENCE [LARGE SCALE GENOMIC DNA]</scope>
    <source>
        <strain evidence="2">W1219</strain>
    </source>
</reference>
<dbReference type="AlphaFoldDB" id="D2MMK7"/>
<dbReference type="EMBL" id="ADFR01000002">
    <property type="protein sequence ID" value="EFC06283.1"/>
    <property type="molecule type" value="Genomic_DNA"/>
</dbReference>
<evidence type="ECO:0000313" key="2">
    <source>
        <dbReference type="Proteomes" id="UP000005017"/>
    </source>
</evidence>
<evidence type="ECO:0008006" key="3">
    <source>
        <dbReference type="Google" id="ProtNLM"/>
    </source>
</evidence>
<proteinExistence type="predicted"/>
<keyword evidence="2" id="KW-1185">Reference proteome</keyword>
<sequence>MTQIDKGHEMLSFVWGLPRPTYIVGSGTGLHLYFVFERPIPLFRSTVKELERLRRRITWQAWTQGASSLHDNVQYESLFQGFRMVGSITKNGERTRAFKVGEKVTVEYLNQYVPEEYRAVKFSYKSNLLLKDAKEKYPEWYQKRIVEKKPKGTWVCKKDLYYWWIRKLKAGVQQGHRYWCIMTLATYAKKCAIPFEELEKDAYGLIPFMNTKGDKFTEDDVLHALEAYNDSYITYPINTIIQRTDIPIQKNKRNYRKRSIHLERARAVQAIDYPNNSWAGRNSKKVVVNQWQLDNPNGRKIDCVRETGLSKPTVLKWWNTDE</sequence>
<dbReference type="Proteomes" id="UP000005017">
    <property type="component" value="Unassembled WGS sequence"/>
</dbReference>
<evidence type="ECO:0000313" key="1">
    <source>
        <dbReference type="EMBL" id="EFC06283.1"/>
    </source>
</evidence>
<accession>D2MMK7</accession>
<gene>
    <name evidence="1" type="ORF">HMPREF9013_0990</name>
</gene>
<dbReference type="RefSeq" id="WP_006626628.1">
    <property type="nucleotide sequence ID" value="NZ_ADFR01000002.1"/>
</dbReference>
<protein>
    <recommendedName>
        <fullName evidence="3">Replication protein</fullName>
    </recommendedName>
</protein>